<dbReference type="OrthoDB" id="20669at2759"/>
<name>A0A1L9R8G2_ASPWE</name>
<dbReference type="RefSeq" id="XP_040684892.1">
    <property type="nucleotide sequence ID" value="XM_040828854.1"/>
</dbReference>
<keyword evidence="1" id="KW-0853">WD repeat</keyword>
<dbReference type="SMART" id="SM00320">
    <property type="entry name" value="WD40"/>
    <property type="match status" value="1"/>
</dbReference>
<dbReference type="SUPFAM" id="SSF50978">
    <property type="entry name" value="WD40 repeat-like"/>
    <property type="match status" value="1"/>
</dbReference>
<gene>
    <name evidence="3" type="ORF">ASPWEDRAFT_118846</name>
</gene>
<evidence type="ECO:0000256" key="2">
    <source>
        <dbReference type="SAM" id="MobiDB-lite"/>
    </source>
</evidence>
<dbReference type="InterPro" id="IPR015943">
    <property type="entry name" value="WD40/YVTN_repeat-like_dom_sf"/>
</dbReference>
<dbReference type="EMBL" id="KV878216">
    <property type="protein sequence ID" value="OJJ31215.1"/>
    <property type="molecule type" value="Genomic_DNA"/>
</dbReference>
<evidence type="ECO:0000313" key="4">
    <source>
        <dbReference type="Proteomes" id="UP000184383"/>
    </source>
</evidence>
<accession>A0A1L9R8G2</accession>
<proteinExistence type="predicted"/>
<dbReference type="PANTHER" id="PTHR43991">
    <property type="entry name" value="WD REPEAT PROTEIN (AFU_ORTHOLOGUE AFUA_8G05640)-RELATED"/>
    <property type="match status" value="1"/>
</dbReference>
<reference evidence="4" key="1">
    <citation type="journal article" date="2017" name="Genome Biol.">
        <title>Comparative genomics reveals high biological diversity and specific adaptations in the industrially and medically important fungal genus Aspergillus.</title>
        <authorList>
            <person name="de Vries R.P."/>
            <person name="Riley R."/>
            <person name="Wiebenga A."/>
            <person name="Aguilar-Osorio G."/>
            <person name="Amillis S."/>
            <person name="Uchima C.A."/>
            <person name="Anderluh G."/>
            <person name="Asadollahi M."/>
            <person name="Askin M."/>
            <person name="Barry K."/>
            <person name="Battaglia E."/>
            <person name="Bayram O."/>
            <person name="Benocci T."/>
            <person name="Braus-Stromeyer S.A."/>
            <person name="Caldana C."/>
            <person name="Canovas D."/>
            <person name="Cerqueira G.C."/>
            <person name="Chen F."/>
            <person name="Chen W."/>
            <person name="Choi C."/>
            <person name="Clum A."/>
            <person name="Dos Santos R.A."/>
            <person name="Damasio A.R."/>
            <person name="Diallinas G."/>
            <person name="Emri T."/>
            <person name="Fekete E."/>
            <person name="Flipphi M."/>
            <person name="Freyberg S."/>
            <person name="Gallo A."/>
            <person name="Gournas C."/>
            <person name="Habgood R."/>
            <person name="Hainaut M."/>
            <person name="Harispe M.L."/>
            <person name="Henrissat B."/>
            <person name="Hilden K.S."/>
            <person name="Hope R."/>
            <person name="Hossain A."/>
            <person name="Karabika E."/>
            <person name="Karaffa L."/>
            <person name="Karanyi Z."/>
            <person name="Krasevec N."/>
            <person name="Kuo A."/>
            <person name="Kusch H."/>
            <person name="LaButti K."/>
            <person name="Lagendijk E.L."/>
            <person name="Lapidus A."/>
            <person name="Levasseur A."/>
            <person name="Lindquist E."/>
            <person name="Lipzen A."/>
            <person name="Logrieco A.F."/>
            <person name="MacCabe A."/>
            <person name="Maekelae M.R."/>
            <person name="Malavazi I."/>
            <person name="Melin P."/>
            <person name="Meyer V."/>
            <person name="Mielnichuk N."/>
            <person name="Miskei M."/>
            <person name="Molnar A.P."/>
            <person name="Mule G."/>
            <person name="Ngan C.Y."/>
            <person name="Orejas M."/>
            <person name="Orosz E."/>
            <person name="Ouedraogo J.P."/>
            <person name="Overkamp K.M."/>
            <person name="Park H.-S."/>
            <person name="Perrone G."/>
            <person name="Piumi F."/>
            <person name="Punt P.J."/>
            <person name="Ram A.F."/>
            <person name="Ramon A."/>
            <person name="Rauscher S."/>
            <person name="Record E."/>
            <person name="Riano-Pachon D.M."/>
            <person name="Robert V."/>
            <person name="Roehrig J."/>
            <person name="Ruller R."/>
            <person name="Salamov A."/>
            <person name="Salih N.S."/>
            <person name="Samson R.A."/>
            <person name="Sandor E."/>
            <person name="Sanguinetti M."/>
            <person name="Schuetze T."/>
            <person name="Sepcic K."/>
            <person name="Shelest E."/>
            <person name="Sherlock G."/>
            <person name="Sophianopoulou V."/>
            <person name="Squina F.M."/>
            <person name="Sun H."/>
            <person name="Susca A."/>
            <person name="Todd R.B."/>
            <person name="Tsang A."/>
            <person name="Unkles S.E."/>
            <person name="van de Wiele N."/>
            <person name="van Rossen-Uffink D."/>
            <person name="Oliveira J.V."/>
            <person name="Vesth T.C."/>
            <person name="Visser J."/>
            <person name="Yu J.-H."/>
            <person name="Zhou M."/>
            <person name="Andersen M.R."/>
            <person name="Archer D.B."/>
            <person name="Baker S.E."/>
            <person name="Benoit I."/>
            <person name="Brakhage A.A."/>
            <person name="Braus G.H."/>
            <person name="Fischer R."/>
            <person name="Frisvad J.C."/>
            <person name="Goldman G.H."/>
            <person name="Houbraken J."/>
            <person name="Oakley B."/>
            <person name="Pocsi I."/>
            <person name="Scazzocchio C."/>
            <person name="Seiboth B."/>
            <person name="vanKuyk P.A."/>
            <person name="Wortman J."/>
            <person name="Dyer P.S."/>
            <person name="Grigoriev I.V."/>
        </authorList>
    </citation>
    <scope>NUCLEOTIDE SEQUENCE [LARGE SCALE GENOMIC DNA]</scope>
    <source>
        <strain evidence="4">DTO 134E9</strain>
    </source>
</reference>
<dbReference type="Gene3D" id="2.130.10.10">
    <property type="entry name" value="YVTN repeat-like/Quinoprotein amine dehydrogenase"/>
    <property type="match status" value="1"/>
</dbReference>
<dbReference type="PANTHER" id="PTHR43991:SF12">
    <property type="entry name" value="WD REPEAT PROTEIN (AFU_ORTHOLOGUE AFUA_8G05640)"/>
    <property type="match status" value="1"/>
</dbReference>
<dbReference type="Proteomes" id="UP000184383">
    <property type="component" value="Unassembled WGS sequence"/>
</dbReference>
<feature type="repeat" description="WD" evidence="1">
    <location>
        <begin position="550"/>
        <end position="591"/>
    </location>
</feature>
<evidence type="ECO:0000313" key="3">
    <source>
        <dbReference type="EMBL" id="OJJ31215.1"/>
    </source>
</evidence>
<organism evidence="3 4">
    <name type="scientific">Aspergillus wentii DTO 134E9</name>
    <dbReference type="NCBI Taxonomy" id="1073089"/>
    <lineage>
        <taxon>Eukaryota</taxon>
        <taxon>Fungi</taxon>
        <taxon>Dikarya</taxon>
        <taxon>Ascomycota</taxon>
        <taxon>Pezizomycotina</taxon>
        <taxon>Eurotiomycetes</taxon>
        <taxon>Eurotiomycetidae</taxon>
        <taxon>Eurotiales</taxon>
        <taxon>Aspergillaceae</taxon>
        <taxon>Aspergillus</taxon>
        <taxon>Aspergillus subgen. Cremei</taxon>
    </lineage>
</organism>
<evidence type="ECO:0000256" key="1">
    <source>
        <dbReference type="PROSITE-ProRule" id="PRU00221"/>
    </source>
</evidence>
<protein>
    <submittedName>
        <fullName evidence="3">Uncharacterized protein</fullName>
    </submittedName>
</protein>
<sequence length="725" mass="82159">MDPNESVSAFTAVSHYPNVVNTDSNPIAVSQVVNAVFEREHFFRHGNVHSSGTAELHRSSSPPADLYISDSEMTDALADIGGVSLGTYATSGGPDLDNIYQQIVSNHATGNNISTIPEDSEIGDGGNLITDYEPSISAERSTPVSVRDDDPDDTRKFYQDNEADRRHEEDYIELDYRDHHEGMGRLSDVDIDDFYQQNSDYDSFSQSTDIPFPPGHDVHGNYFSDSEDPAADFEAEAHFPSSVVHGTTYERNLTIDQFINQWLVQSSAAPVPNLLPVRTPFPPHPIASILGWTPPEKVVRPSRVPGDFFDVQQIPWWETLRVKRSDARALRDHWYTSYHNLEYLHQRTAKLPLEEFYFREKSMHTKHKATIKHFQLRNLMSVVSYNTVHFAHESKLLSWAPGYDDLNCLVDLTRPAVETGFQGPVKFTTMKSAHDVSIAGGFCGEYALRPFGTEGEGVQGLVTNNPNGITNHLDIIQHRTNRTPMGIFASNDRHLRVLDCETNTFVTDHELSRAINCTSTSSDGRLRVVIGDSADAWVIEADTGRPVHPLRGHRDFGFACAWSPDMRHIATSNQDKKVIIWDARMWRMLEKIESDVAGYRSLRFSPVGGGPRTLLCCEPADRISIINAQTFQSRQVHDFFGEIGGADYSPDGSAIWVANTDQHFGGFMEFERRQWGQRFKQRGLPNEWARESELDDDERCVLNERERQMRFWWNMSDEEHEELML</sequence>
<keyword evidence="4" id="KW-1185">Reference proteome</keyword>
<dbReference type="PROSITE" id="PS50294">
    <property type="entry name" value="WD_REPEATS_REGION"/>
    <property type="match status" value="1"/>
</dbReference>
<dbReference type="STRING" id="1073089.A0A1L9R8G2"/>
<dbReference type="InterPro" id="IPR036322">
    <property type="entry name" value="WD40_repeat_dom_sf"/>
</dbReference>
<dbReference type="PROSITE" id="PS50082">
    <property type="entry name" value="WD_REPEATS_2"/>
    <property type="match status" value="1"/>
</dbReference>
<dbReference type="Pfam" id="PF00400">
    <property type="entry name" value="WD40"/>
    <property type="match status" value="1"/>
</dbReference>
<dbReference type="GeneID" id="63744702"/>
<dbReference type="VEuPathDB" id="FungiDB:ASPWEDRAFT_118846"/>
<dbReference type="InterPro" id="IPR001680">
    <property type="entry name" value="WD40_rpt"/>
</dbReference>
<feature type="region of interest" description="Disordered" evidence="2">
    <location>
        <begin position="134"/>
        <end position="157"/>
    </location>
</feature>
<dbReference type="AlphaFoldDB" id="A0A1L9R8G2"/>